<accession>A0A9Q8L678</accession>
<dbReference type="InterPro" id="IPR021773">
    <property type="entry name" value="TPC11"/>
</dbReference>
<dbReference type="GeneID" id="71979940"/>
<feature type="domain" description="Gryzun putative trafficking through Golgi" evidence="2">
    <location>
        <begin position="648"/>
        <end position="1202"/>
    </location>
</feature>
<sequence>MDAYPPLYTEHNLPLVLLSGLGEREDAGHQLDIPRQESGARINGETPESRTEPAERLLDEVLALDGSNHAWNSGALPGPSSGIKYKMKTIGRSYTLPARKAAPLPQSPSLGGSPPPRNTELHSPLSPLSPGSPIFPDGVFTPRWFSKHQQQVPALFLAFFDLNANEASQDEQIKADINGIRSALSRSGFKTRLAVILISDKSILHAPEIEDRLGRIRRATTLDPKTGLFFMPPMSSQAEIATFSQDMMRALQPSVVEYYRDLTKHARRKKARGGPPPSLYSPVGGSSQSTSTSGWNVRYEVKQGVFAEFRQEMDVAERHYSAAIEELFSSEGGVLETTHSWSPRFNEARLLCDAAAIRVIRCQLWAGYTTGAAQSWHNYKLRMKDLVDRRGKGSLTYGWDAWEARWAAVMSELIRLSGTPALRAPSPDDSEPTAVLQTFAPHERPAAAPDRMLPFHFLHHSGYWLRLLAAGIRNRWEKALAIPDEDRVPPGQSTASMVASRSKNYDTYLALGPHDEVNHDHMTEVAIACDRAAQEFDARQQIRMSQQIRLDLAEDLVRVERYADALQVLIDLWETSAWRVDEWRTPFSRLLILLSDCAKRDMSSATASLIPALTWELLSTAPVEMPDGLPSITSCLDSWPVDEKVELHLQSTDRLSPIRATFAFRSREAHVGEAFECQLILDYAGAESAQSVALSKVEIRLGAKSLIIRHDESSTVGGSAIALSDLPKAREVEDGNLETAANLLLATQQRTILRMSLCLRDAVTHEVESITLFLETDKFTLSHRLAPDAILPGNLWYFGHEGVLDNTLVPHMDPKTIKILPKPPRMQVLLHGLRSQYFTDEAVQLDVELVNEEDETVHATISTKVIGTPGGTCTFKWSDKDDDKAVRTVTGLEASASDKAQLVIYGPPEAASFTLSLDLRYTLVSDTSTPLAKTISVEVPFVVPFEAKFAFSPRLHPNPWPSYFALNADSSDGAADGIAQLWKLGCRFNSLVPDTIQLDKVELLVNGVDGDSTCQVTTPIVDKQLELSQTTKSISSYELTTQKMSLDDRSPSHLELSIVVTWRHNTISTPATTTITIPRLTIPASEPRVLCTASSDTPHSARLTYHLENPSTHFLTFALTMDTKDDFAYSGPKYRTLSLAPLSRHRVDYCVMLRDELDEAERGRWVTPILQVMDSYYQKTLRVHPGGERVRVDERKEVAVWIGSCGEPV</sequence>
<feature type="domain" description="Trafficking protein particle complex subunit 11" evidence="3">
    <location>
        <begin position="344"/>
        <end position="606"/>
    </location>
</feature>
<evidence type="ECO:0000313" key="4">
    <source>
        <dbReference type="EMBL" id="UJO11569.1"/>
    </source>
</evidence>
<dbReference type="Pfam" id="PF11817">
    <property type="entry name" value="Foie-gras_1"/>
    <property type="match status" value="1"/>
</dbReference>
<dbReference type="RefSeq" id="XP_047755935.1">
    <property type="nucleotide sequence ID" value="XM_047899210.1"/>
</dbReference>
<feature type="region of interest" description="Disordered" evidence="1">
    <location>
        <begin position="30"/>
        <end position="53"/>
    </location>
</feature>
<dbReference type="OrthoDB" id="6278596at2759"/>
<dbReference type="InterPro" id="IPR012880">
    <property type="entry name" value="Gryzun"/>
</dbReference>
<feature type="region of interest" description="Disordered" evidence="1">
    <location>
        <begin position="99"/>
        <end position="128"/>
    </location>
</feature>
<dbReference type="Pfam" id="PF07919">
    <property type="entry name" value="Gryzun"/>
    <property type="match status" value="1"/>
</dbReference>
<dbReference type="PANTHER" id="PTHR14374:SF0">
    <property type="entry name" value="TRAFFICKING PROTEIN PARTICLE COMPLEX SUBUNIT 11"/>
    <property type="match status" value="1"/>
</dbReference>
<proteinExistence type="predicted"/>
<gene>
    <name evidence="4" type="ORF">CLAFUR5_00062</name>
</gene>
<evidence type="ECO:0000259" key="3">
    <source>
        <dbReference type="Pfam" id="PF11817"/>
    </source>
</evidence>
<dbReference type="PANTHER" id="PTHR14374">
    <property type="entry name" value="FOIE GRAS"/>
    <property type="match status" value="1"/>
</dbReference>
<feature type="region of interest" description="Disordered" evidence="1">
    <location>
        <begin position="266"/>
        <end position="293"/>
    </location>
</feature>
<dbReference type="AlphaFoldDB" id="A0A9Q8L678"/>
<protein>
    <submittedName>
        <fullName evidence="4">Uncharacterized protein</fullName>
    </submittedName>
</protein>
<dbReference type="Proteomes" id="UP000756132">
    <property type="component" value="Chromosome 1"/>
</dbReference>
<reference evidence="4" key="1">
    <citation type="submission" date="2021-12" db="EMBL/GenBank/DDBJ databases">
        <authorList>
            <person name="Zaccaron A."/>
            <person name="Stergiopoulos I."/>
        </authorList>
    </citation>
    <scope>NUCLEOTIDE SEQUENCE</scope>
    <source>
        <strain evidence="4">Race5_Kim</strain>
    </source>
</reference>
<feature type="compositionally biased region" description="Low complexity" evidence="1">
    <location>
        <begin position="103"/>
        <end position="112"/>
    </location>
</feature>
<dbReference type="OMA" id="SIYACFY"/>
<evidence type="ECO:0000313" key="5">
    <source>
        <dbReference type="Proteomes" id="UP000756132"/>
    </source>
</evidence>
<dbReference type="KEGG" id="ffu:CLAFUR5_00062"/>
<feature type="compositionally biased region" description="Low complexity" evidence="1">
    <location>
        <begin position="284"/>
        <end position="293"/>
    </location>
</feature>
<dbReference type="EMBL" id="CP090163">
    <property type="protein sequence ID" value="UJO11569.1"/>
    <property type="molecule type" value="Genomic_DNA"/>
</dbReference>
<name>A0A9Q8L678_PASFU</name>
<organism evidence="4 5">
    <name type="scientific">Passalora fulva</name>
    <name type="common">Tomato leaf mold</name>
    <name type="synonym">Cladosporium fulvum</name>
    <dbReference type="NCBI Taxonomy" id="5499"/>
    <lineage>
        <taxon>Eukaryota</taxon>
        <taxon>Fungi</taxon>
        <taxon>Dikarya</taxon>
        <taxon>Ascomycota</taxon>
        <taxon>Pezizomycotina</taxon>
        <taxon>Dothideomycetes</taxon>
        <taxon>Dothideomycetidae</taxon>
        <taxon>Mycosphaerellales</taxon>
        <taxon>Mycosphaerellaceae</taxon>
        <taxon>Fulvia</taxon>
    </lineage>
</organism>
<evidence type="ECO:0000256" key="1">
    <source>
        <dbReference type="SAM" id="MobiDB-lite"/>
    </source>
</evidence>
<evidence type="ECO:0000259" key="2">
    <source>
        <dbReference type="Pfam" id="PF07919"/>
    </source>
</evidence>
<reference evidence="4" key="2">
    <citation type="journal article" date="2022" name="Microb. Genom.">
        <title>A chromosome-scale genome assembly of the tomato pathogen Cladosporium fulvum reveals a compartmentalized genome architecture and the presence of a dispensable chromosome.</title>
        <authorList>
            <person name="Zaccaron A.Z."/>
            <person name="Chen L.H."/>
            <person name="Samaras A."/>
            <person name="Stergiopoulos I."/>
        </authorList>
    </citation>
    <scope>NUCLEOTIDE SEQUENCE</scope>
    <source>
        <strain evidence="4">Race5_Kim</strain>
    </source>
</reference>
<keyword evidence="5" id="KW-1185">Reference proteome</keyword>